<keyword evidence="2" id="KW-1185">Reference proteome</keyword>
<sequence>MIDRLKKHTFIIIIFLLIMIIVLTLIYVKFIREVAYLVFVSFLLAYFLKPIYKAICKKIKLNKRLIAAIVVFSTFGLIILISIMLVSSLIKEWNNIDKILDSIEELFKNLENNLKFKDFNFVEVINNQIFEKINVVLYRLSTNGIDDIINVGENLMAFAIVPFISYYFLADGKKMIEKIFLLLPVSKKRFARDMTNNIDVLLGKYIFSQIILCGIIGVLTFIPLFFMGVPLPLWLSFINAVFNLVPYFGPIIGAIPAIIVALIKSKTLALWTAGILFAIQQVEGNVICPLITAYSVKLHPLSVIVLVLIGEKFGGIFGMILAIPVGVIIKQVYEDINYYLY</sequence>
<dbReference type="EMBL" id="BROD01000001">
    <property type="protein sequence ID" value="GKX66622.1"/>
    <property type="molecule type" value="Genomic_DNA"/>
</dbReference>
<reference evidence="1" key="1">
    <citation type="journal article" date="2025" name="Int. J. Syst. Evol. Microbiol.">
        <title>Inconstantimicrobium mannanitabidum sp. nov., a novel member of the family Clostridiaceae isolated from anoxic soil under the treatment of reductive soil disinfestation.</title>
        <authorList>
            <person name="Ueki A."/>
            <person name="Tonouchi A."/>
            <person name="Honma S."/>
            <person name="Kaku N."/>
            <person name="Ueki K."/>
        </authorList>
    </citation>
    <scope>NUCLEOTIDE SEQUENCE</scope>
    <source>
        <strain evidence="1">TW13</strain>
    </source>
</reference>
<evidence type="ECO:0000313" key="2">
    <source>
        <dbReference type="Proteomes" id="UP001058074"/>
    </source>
</evidence>
<evidence type="ECO:0000313" key="1">
    <source>
        <dbReference type="EMBL" id="GKX66622.1"/>
    </source>
</evidence>
<comment type="caution">
    <text evidence="1">The sequence shown here is derived from an EMBL/GenBank/DDBJ whole genome shotgun (WGS) entry which is preliminary data.</text>
</comment>
<accession>A0ACB5RBK6</accession>
<proteinExistence type="predicted"/>
<gene>
    <name evidence="1" type="ORF">rsdtw13_18800</name>
</gene>
<protein>
    <submittedName>
        <fullName evidence="1">AI-2E family transporter</fullName>
    </submittedName>
</protein>
<dbReference type="Proteomes" id="UP001058074">
    <property type="component" value="Unassembled WGS sequence"/>
</dbReference>
<name>A0ACB5RBK6_9CLOT</name>
<organism evidence="1 2">
    <name type="scientific">Inconstantimicrobium mannanitabidum</name>
    <dbReference type="NCBI Taxonomy" id="1604901"/>
    <lineage>
        <taxon>Bacteria</taxon>
        <taxon>Bacillati</taxon>
        <taxon>Bacillota</taxon>
        <taxon>Clostridia</taxon>
        <taxon>Eubacteriales</taxon>
        <taxon>Clostridiaceae</taxon>
        <taxon>Inconstantimicrobium</taxon>
    </lineage>
</organism>